<feature type="compositionally biased region" description="Polar residues" evidence="1">
    <location>
        <begin position="446"/>
        <end position="465"/>
    </location>
</feature>
<reference evidence="3 4" key="1">
    <citation type="submission" date="2018-04" db="EMBL/GenBank/DDBJ databases">
        <title>The genome of golden apple snail Pomacea canaliculata provides insight into stress tolerance and invasive adaptation.</title>
        <authorList>
            <person name="Liu C."/>
            <person name="Liu B."/>
            <person name="Ren Y."/>
            <person name="Zhang Y."/>
            <person name="Wang H."/>
            <person name="Li S."/>
            <person name="Jiang F."/>
            <person name="Yin L."/>
            <person name="Zhang G."/>
            <person name="Qian W."/>
            <person name="Fan W."/>
        </authorList>
    </citation>
    <scope>NUCLEOTIDE SEQUENCE [LARGE SCALE GENOMIC DNA]</scope>
    <source>
        <strain evidence="3">SZHN2017</strain>
        <tissue evidence="3">Muscle</tissue>
    </source>
</reference>
<keyword evidence="2" id="KW-0812">Transmembrane</keyword>
<dbReference type="OrthoDB" id="6514358at2759"/>
<feature type="region of interest" description="Disordered" evidence="1">
    <location>
        <begin position="321"/>
        <end position="404"/>
    </location>
</feature>
<gene>
    <name evidence="3" type="ORF">C0Q70_15789</name>
</gene>
<organism evidence="3 4">
    <name type="scientific">Pomacea canaliculata</name>
    <name type="common">Golden apple snail</name>
    <dbReference type="NCBI Taxonomy" id="400727"/>
    <lineage>
        <taxon>Eukaryota</taxon>
        <taxon>Metazoa</taxon>
        <taxon>Spiralia</taxon>
        <taxon>Lophotrochozoa</taxon>
        <taxon>Mollusca</taxon>
        <taxon>Gastropoda</taxon>
        <taxon>Caenogastropoda</taxon>
        <taxon>Architaenioglossa</taxon>
        <taxon>Ampullarioidea</taxon>
        <taxon>Ampullariidae</taxon>
        <taxon>Pomacea</taxon>
    </lineage>
</organism>
<protein>
    <recommendedName>
        <fullName evidence="5">CUB domain-containing protein</fullName>
    </recommendedName>
</protein>
<evidence type="ECO:0000313" key="3">
    <source>
        <dbReference type="EMBL" id="PVD25289.1"/>
    </source>
</evidence>
<evidence type="ECO:0008006" key="5">
    <source>
        <dbReference type="Google" id="ProtNLM"/>
    </source>
</evidence>
<feature type="compositionally biased region" description="Polar residues" evidence="1">
    <location>
        <begin position="478"/>
        <end position="491"/>
    </location>
</feature>
<evidence type="ECO:0000256" key="2">
    <source>
        <dbReference type="SAM" id="Phobius"/>
    </source>
</evidence>
<dbReference type="AlphaFoldDB" id="A0A2T7NVU6"/>
<keyword evidence="2" id="KW-0472">Membrane</keyword>
<keyword evidence="4" id="KW-1185">Reference proteome</keyword>
<keyword evidence="2" id="KW-1133">Transmembrane helix</keyword>
<evidence type="ECO:0000256" key="1">
    <source>
        <dbReference type="SAM" id="MobiDB-lite"/>
    </source>
</evidence>
<feature type="region of interest" description="Disordered" evidence="1">
    <location>
        <begin position="446"/>
        <end position="518"/>
    </location>
</feature>
<accession>A0A2T7NVU6</accession>
<dbReference type="EMBL" id="PZQS01000009">
    <property type="protein sequence ID" value="PVD25289.1"/>
    <property type="molecule type" value="Genomic_DNA"/>
</dbReference>
<feature type="compositionally biased region" description="Basic and acidic residues" evidence="1">
    <location>
        <begin position="506"/>
        <end position="518"/>
    </location>
</feature>
<feature type="compositionally biased region" description="Basic residues" evidence="1">
    <location>
        <begin position="365"/>
        <end position="378"/>
    </location>
</feature>
<evidence type="ECO:0000313" key="4">
    <source>
        <dbReference type="Proteomes" id="UP000245119"/>
    </source>
</evidence>
<sequence>MTSFCSRSVRVNDSLLLDLTEELSPDRMSVGHLSCVVTVESQLGVRLSVHVLQLAISDKLDTPDRLHIYSLSPSGVETRITPSTGLYGVLERPFLIYNTAGVIVPDFRSAGSRMRLDYQGKPTVIYRGFRLLITAFHEPDGLGGCEEGNMLCPYAAMCISTRVRCDALPNCGQNDFEDERSCEKEDIVTNLLEEYSLRTALIAGVTGSLVFLLCALLVGFVLFKLNRHRYGCRNRAVQYTASTEDTCIFQNEADLTGLRRPPTYETIVTPPTNLSDPPPAYSSIAAAVHVHRGLDCSEEESVKLVARGPQFQQQAPHVLFTRKHQSTPMQGELRETGNHRADSDDEVRMHGTWPSDTDEEEEVKARRKRKGGKSKNKSGAKCPVVSQRKGNGRRKTDSTKAEDIVVRSHVTATGSLSARHGCRSAAADYVPRGECQCACPSCGSDSTSASERQGEITSETESQCAGQDDNSRTESHSRSVSPASVHSTSGPLKNAENVGYNQNRPDFVEMSKNNDEMV</sequence>
<name>A0A2T7NVU6_POMCA</name>
<feature type="transmembrane region" description="Helical" evidence="2">
    <location>
        <begin position="200"/>
        <end position="223"/>
    </location>
</feature>
<feature type="compositionally biased region" description="Basic and acidic residues" evidence="1">
    <location>
        <begin position="394"/>
        <end position="404"/>
    </location>
</feature>
<feature type="compositionally biased region" description="Basic and acidic residues" evidence="1">
    <location>
        <begin position="332"/>
        <end position="349"/>
    </location>
</feature>
<dbReference type="Proteomes" id="UP000245119">
    <property type="component" value="Linkage Group LG9"/>
</dbReference>
<comment type="caution">
    <text evidence="3">The sequence shown here is derived from an EMBL/GenBank/DDBJ whole genome shotgun (WGS) entry which is preliminary data.</text>
</comment>
<proteinExistence type="predicted"/>